<dbReference type="Gene3D" id="3.40.50.20">
    <property type="match status" value="1"/>
</dbReference>
<proteinExistence type="predicted"/>
<name>A0A5C0VGG9_9SPHI</name>
<accession>A0A5C0VGG9</accession>
<keyword evidence="2" id="KW-1185">Reference proteome</keyword>
<evidence type="ECO:0000313" key="2">
    <source>
        <dbReference type="Proteomes" id="UP000323653"/>
    </source>
</evidence>
<sequence length="247" mass="27578">MKKTLITTASNATAYQLAYHLPHHEILFADTKDQKLIIPEGNKLSFAHELLSLCLDLDITLVFPLKLSEQKALAEAKILFEEYGITLALPDLIQAQKINPLAHLYPEQVINYQTVTDYASFSKAVLSLGYPDKQIAIGHHEGVGELIIIQDDKKSDIFSGIKTMPFTLAGKVLNQNPFTAIHLCALEGDMQIVRFIKLEDDLIYVNDVSEEIKKLIESLVSHLSSLGFYEMICSQGKIIRLNLVAVV</sequence>
<dbReference type="KEGG" id="pej:FYC62_05140"/>
<protein>
    <submittedName>
        <fullName evidence="1">Uncharacterized protein</fullName>
    </submittedName>
</protein>
<organism evidence="1 2">
    <name type="scientific">Pedobacter aquae</name>
    <dbReference type="NCBI Taxonomy" id="2605747"/>
    <lineage>
        <taxon>Bacteria</taxon>
        <taxon>Pseudomonadati</taxon>
        <taxon>Bacteroidota</taxon>
        <taxon>Sphingobacteriia</taxon>
        <taxon>Sphingobacteriales</taxon>
        <taxon>Sphingobacteriaceae</taxon>
        <taxon>Pedobacter</taxon>
    </lineage>
</organism>
<evidence type="ECO:0000313" key="1">
    <source>
        <dbReference type="EMBL" id="QEK51127.1"/>
    </source>
</evidence>
<dbReference type="EMBL" id="CP043329">
    <property type="protein sequence ID" value="QEK51127.1"/>
    <property type="molecule type" value="Genomic_DNA"/>
</dbReference>
<dbReference type="Proteomes" id="UP000323653">
    <property type="component" value="Chromosome"/>
</dbReference>
<dbReference type="AlphaFoldDB" id="A0A5C0VGG9"/>
<gene>
    <name evidence="1" type="ORF">FYC62_05140</name>
</gene>
<dbReference type="RefSeq" id="WP_149074179.1">
    <property type="nucleotide sequence ID" value="NZ_CP043329.1"/>
</dbReference>
<reference evidence="1 2" key="1">
    <citation type="submission" date="2019-08" db="EMBL/GenBank/DDBJ databases">
        <title>Pedobacter sp. nov., isolated from Han river, South Korea.</title>
        <authorList>
            <person name="Lee D.-H."/>
            <person name="Kim Y.-S."/>
            <person name="Hwang E.-M."/>
            <person name="Le Tran T.C."/>
            <person name="Cha C.-J."/>
        </authorList>
    </citation>
    <scope>NUCLEOTIDE SEQUENCE [LARGE SCALE GENOMIC DNA]</scope>
    <source>
        <strain evidence="1 2">CJ43</strain>
    </source>
</reference>